<dbReference type="AlphaFoldDB" id="A0A5C5V1G7"/>
<sequence precursor="true">MHLFRWMLLASLPFTLAAAARPAVAQQDIVVIEITNLNSLKGEEEADPKDVAKGVLQAMGEEELAGKAFFMSDDHGPGGASATDMIMSLIQLAAPEQCRVMMRNGRIAVAPIDDFDRFCDGLTFGRIVSKDRRLGNLEIRVDPAALDADAIRRRARDAGRTIMLEARSRVSARGRRGDAIAKSPINPDGFQIGDRVDCQYNGVWAAAELIGEGGFDYPTVKIENPADLVPALLRKSDAKRLRALASLLLPADPVRMRSARMGASAPRTWQDSTGRFTISASLESVEGQTAVLKRTDGRTVRVPIAKLCEADQQFIASGGQEVNEENPFAVAEPKQAADTRLQADISGLRQVPLRKNASWRFSPSDAAPTPTLASAKTVDLPQIRGSDAFFEEYGGIHLSASGKRLAIERKHGQVGGDAQWYLDCVAPVSGQHRATIALPAESVVLDTLLEKGIVLARADGFRVDETTVYVYRLGAREAEMVAHWQPYVVGGHFGGADVKHAQFLGPDLVMTRGDMFKPPIVWDWKTAEAKYALPKEANGVFGAAVGPHGRLYAAVNQRELLVFDLARGRHVGTLPLPEQTVRLDAIAFSPDQTALAAVGGGALLTWDLASGELTRRLYRPEIHFADTLEWVGEYLLVDHKYLYDPRRRILLWEFEIGGRASHGSATRVANGRLWFAPRTHGREAPYVASVSLSHPAIHETAASLGEPEDLLVARPGDAVEVALDLAPGLERRHEVRPAVEQNLRDAGFEIADSADIVVTVVCKQLPSQEIHIDPNPRGSLRRKRDEVITRTITPYQTKIAMLVGGREVYSRGQTYSPGMTIWLEEGESIDAALKRLTTPNVGFILLAKFNGEVARPGDATKNGAYGFSKLTSAGVLEDVTVLQE</sequence>
<feature type="signal peptide" evidence="1">
    <location>
        <begin position="1"/>
        <end position="25"/>
    </location>
</feature>
<protein>
    <recommendedName>
        <fullName evidence="2">SLA1 homology domain-containing protein</fullName>
    </recommendedName>
</protein>
<dbReference type="EMBL" id="SIHJ01000003">
    <property type="protein sequence ID" value="TWT32231.1"/>
    <property type="molecule type" value="Genomic_DNA"/>
</dbReference>
<reference evidence="3 4" key="1">
    <citation type="submission" date="2019-02" db="EMBL/GenBank/DDBJ databases">
        <title>Deep-cultivation of Planctomycetes and their phenomic and genomic characterization uncovers novel biology.</title>
        <authorList>
            <person name="Wiegand S."/>
            <person name="Jogler M."/>
            <person name="Boedeker C."/>
            <person name="Pinto D."/>
            <person name="Vollmers J."/>
            <person name="Rivas-Marin E."/>
            <person name="Kohn T."/>
            <person name="Peeters S.H."/>
            <person name="Heuer A."/>
            <person name="Rast P."/>
            <person name="Oberbeckmann S."/>
            <person name="Bunk B."/>
            <person name="Jeske O."/>
            <person name="Meyerdierks A."/>
            <person name="Storesund J.E."/>
            <person name="Kallscheuer N."/>
            <person name="Luecker S."/>
            <person name="Lage O.M."/>
            <person name="Pohl T."/>
            <person name="Merkel B.J."/>
            <person name="Hornburger P."/>
            <person name="Mueller R.-W."/>
            <person name="Bruemmer F."/>
            <person name="Labrenz M."/>
            <person name="Spormann A.M."/>
            <person name="Op Den Camp H."/>
            <person name="Overmann J."/>
            <person name="Amann R."/>
            <person name="Jetten M.S.M."/>
            <person name="Mascher T."/>
            <person name="Medema M.H."/>
            <person name="Devos D.P."/>
            <person name="Kaster A.-K."/>
            <person name="Ovreas L."/>
            <person name="Rohde M."/>
            <person name="Galperin M.Y."/>
            <person name="Jogler C."/>
        </authorList>
    </citation>
    <scope>NUCLEOTIDE SEQUENCE [LARGE SCALE GENOMIC DNA]</scope>
    <source>
        <strain evidence="3 4">KOR34</strain>
    </source>
</reference>
<dbReference type="GO" id="GO:0042802">
    <property type="term" value="F:identical protein binding"/>
    <property type="evidence" value="ECO:0007669"/>
    <property type="project" value="InterPro"/>
</dbReference>
<keyword evidence="1" id="KW-0732">Signal</keyword>
<name>A0A5C5V1G7_9BACT</name>
<keyword evidence="4" id="KW-1185">Reference proteome</keyword>
<dbReference type="GO" id="GO:0043130">
    <property type="term" value="F:ubiquitin binding"/>
    <property type="evidence" value="ECO:0007669"/>
    <property type="project" value="InterPro"/>
</dbReference>
<dbReference type="Proteomes" id="UP000316714">
    <property type="component" value="Unassembled WGS sequence"/>
</dbReference>
<dbReference type="GO" id="GO:0030674">
    <property type="term" value="F:protein-macromolecule adaptor activity"/>
    <property type="evidence" value="ECO:0007669"/>
    <property type="project" value="InterPro"/>
</dbReference>
<comment type="caution">
    <text evidence="3">The sequence shown here is derived from an EMBL/GenBank/DDBJ whole genome shotgun (WGS) entry which is preliminary data.</text>
</comment>
<dbReference type="OrthoDB" id="291762at2"/>
<evidence type="ECO:0000313" key="4">
    <source>
        <dbReference type="Proteomes" id="UP000316714"/>
    </source>
</evidence>
<dbReference type="InterPro" id="IPR015943">
    <property type="entry name" value="WD40/YVTN_repeat-like_dom_sf"/>
</dbReference>
<dbReference type="InterPro" id="IPR011044">
    <property type="entry name" value="Quino_amine_DH_bsu"/>
</dbReference>
<dbReference type="Pfam" id="PF03983">
    <property type="entry name" value="SHD1"/>
    <property type="match status" value="1"/>
</dbReference>
<dbReference type="RefSeq" id="WP_146567433.1">
    <property type="nucleotide sequence ID" value="NZ_SIHJ01000003.1"/>
</dbReference>
<feature type="chain" id="PRO_5022936965" description="SLA1 homology domain-containing protein" evidence="1">
    <location>
        <begin position="26"/>
        <end position="884"/>
    </location>
</feature>
<evidence type="ECO:0000256" key="1">
    <source>
        <dbReference type="SAM" id="SignalP"/>
    </source>
</evidence>
<evidence type="ECO:0000259" key="2">
    <source>
        <dbReference type="Pfam" id="PF03983"/>
    </source>
</evidence>
<evidence type="ECO:0000313" key="3">
    <source>
        <dbReference type="EMBL" id="TWT32231.1"/>
    </source>
</evidence>
<feature type="domain" description="SLA1 homology" evidence="2">
    <location>
        <begin position="266"/>
        <end position="316"/>
    </location>
</feature>
<proteinExistence type="predicted"/>
<organism evidence="3 4">
    <name type="scientific">Posidoniimonas corsicana</name>
    <dbReference type="NCBI Taxonomy" id="1938618"/>
    <lineage>
        <taxon>Bacteria</taxon>
        <taxon>Pseudomonadati</taxon>
        <taxon>Planctomycetota</taxon>
        <taxon>Planctomycetia</taxon>
        <taxon>Pirellulales</taxon>
        <taxon>Lacipirellulaceae</taxon>
        <taxon>Posidoniimonas</taxon>
    </lineage>
</organism>
<dbReference type="Gene3D" id="2.130.10.10">
    <property type="entry name" value="YVTN repeat-like/Quinoprotein amine dehydrogenase"/>
    <property type="match status" value="1"/>
</dbReference>
<accession>A0A5C5V1G7</accession>
<dbReference type="Gene3D" id="2.30.30.700">
    <property type="entry name" value="SLA1 homology domain 1"/>
    <property type="match status" value="1"/>
</dbReference>
<dbReference type="InterPro" id="IPR007131">
    <property type="entry name" value="SHD1"/>
</dbReference>
<gene>
    <name evidence="3" type="ORF">KOR34_39930</name>
</gene>
<dbReference type="SUPFAM" id="SSF50969">
    <property type="entry name" value="YVTN repeat-like/Quinoprotein amine dehydrogenase"/>
    <property type="match status" value="1"/>
</dbReference>
<dbReference type="GO" id="GO:0008092">
    <property type="term" value="F:cytoskeletal protein binding"/>
    <property type="evidence" value="ECO:0007669"/>
    <property type="project" value="InterPro"/>
</dbReference>